<sequence>MRFQTLVSLSTVSLSIFIAKVNGAPYSRDLAVDWDVHPWMAPGPDDLRSPCPGLNALANHGFLPRDGKGLNVSVVLDAALEGFNVQPEVLTAAAKLGLLTSNDPLSFTLDDLKVHGVIEHDTSLSRQDIALGDNLHFNEEIFSTLANANPGKDFYDVNSAGEVMFQRLQQDIVANPNITNTAQTAAMRSGESALYLSTMGDASTGKAPKNFVQILFREERLPVAEGWQRSSTPIDGETLNGLLNSIMMASNWTSSGECEPPASIV</sequence>
<dbReference type="Pfam" id="PF01328">
    <property type="entry name" value="Peroxidase_2"/>
    <property type="match status" value="1"/>
</dbReference>
<dbReference type="PANTHER" id="PTHR33577">
    <property type="entry name" value="STERIGMATOCYSTIN BIOSYNTHESIS PEROXIDASE STCC-RELATED"/>
    <property type="match status" value="1"/>
</dbReference>
<keyword evidence="4" id="KW-0479">Metal-binding</keyword>
<comment type="similarity">
    <text evidence="7">Belongs to the chloroperoxidase family.</text>
</comment>
<evidence type="ECO:0000256" key="5">
    <source>
        <dbReference type="ARBA" id="ARBA00023002"/>
    </source>
</evidence>
<evidence type="ECO:0000256" key="2">
    <source>
        <dbReference type="ARBA" id="ARBA00022559"/>
    </source>
</evidence>
<protein>
    <recommendedName>
        <fullName evidence="9">Heme haloperoxidase family profile domain-containing protein</fullName>
    </recommendedName>
</protein>
<evidence type="ECO:0000313" key="10">
    <source>
        <dbReference type="EMBL" id="KAK7472180.1"/>
    </source>
</evidence>
<dbReference type="PROSITE" id="PS51405">
    <property type="entry name" value="HEME_HALOPEROXIDASE"/>
    <property type="match status" value="1"/>
</dbReference>
<dbReference type="EMBL" id="JBANRG010000001">
    <property type="protein sequence ID" value="KAK7472180.1"/>
    <property type="molecule type" value="Genomic_DNA"/>
</dbReference>
<evidence type="ECO:0000313" key="11">
    <source>
        <dbReference type="Proteomes" id="UP001498398"/>
    </source>
</evidence>
<dbReference type="InterPro" id="IPR036851">
    <property type="entry name" value="Chloroperoxidase-like_sf"/>
</dbReference>
<evidence type="ECO:0000256" key="8">
    <source>
        <dbReference type="SAM" id="SignalP"/>
    </source>
</evidence>
<evidence type="ECO:0000259" key="9">
    <source>
        <dbReference type="PROSITE" id="PS51405"/>
    </source>
</evidence>
<keyword evidence="3" id="KW-0349">Heme</keyword>
<feature type="signal peptide" evidence="8">
    <location>
        <begin position="1"/>
        <end position="23"/>
    </location>
</feature>
<evidence type="ECO:0000256" key="7">
    <source>
        <dbReference type="ARBA" id="ARBA00025795"/>
    </source>
</evidence>
<keyword evidence="8" id="KW-0732">Signal</keyword>
<feature type="chain" id="PRO_5047521675" description="Heme haloperoxidase family profile domain-containing protein" evidence="8">
    <location>
        <begin position="24"/>
        <end position="265"/>
    </location>
</feature>
<keyword evidence="5" id="KW-0560">Oxidoreductase</keyword>
<accession>A0ABR1K677</accession>
<evidence type="ECO:0000256" key="6">
    <source>
        <dbReference type="ARBA" id="ARBA00023004"/>
    </source>
</evidence>
<evidence type="ECO:0000256" key="3">
    <source>
        <dbReference type="ARBA" id="ARBA00022617"/>
    </source>
</evidence>
<keyword evidence="2" id="KW-0575">Peroxidase</keyword>
<gene>
    <name evidence="10" type="ORF">VKT23_000302</name>
</gene>
<proteinExistence type="inferred from homology"/>
<keyword evidence="11" id="KW-1185">Reference proteome</keyword>
<dbReference type="Gene3D" id="1.10.489.10">
    <property type="entry name" value="Chloroperoxidase-like"/>
    <property type="match status" value="1"/>
</dbReference>
<keyword evidence="6" id="KW-0408">Iron</keyword>
<dbReference type="Proteomes" id="UP001498398">
    <property type="component" value="Unassembled WGS sequence"/>
</dbReference>
<dbReference type="PANTHER" id="PTHR33577:SF9">
    <property type="entry name" value="PEROXIDASE STCC"/>
    <property type="match status" value="1"/>
</dbReference>
<organism evidence="10 11">
    <name type="scientific">Marasmiellus scandens</name>
    <dbReference type="NCBI Taxonomy" id="2682957"/>
    <lineage>
        <taxon>Eukaryota</taxon>
        <taxon>Fungi</taxon>
        <taxon>Dikarya</taxon>
        <taxon>Basidiomycota</taxon>
        <taxon>Agaricomycotina</taxon>
        <taxon>Agaricomycetes</taxon>
        <taxon>Agaricomycetidae</taxon>
        <taxon>Agaricales</taxon>
        <taxon>Marasmiineae</taxon>
        <taxon>Omphalotaceae</taxon>
        <taxon>Marasmiellus</taxon>
    </lineage>
</organism>
<comment type="caution">
    <text evidence="10">The sequence shown here is derived from an EMBL/GenBank/DDBJ whole genome shotgun (WGS) entry which is preliminary data.</text>
</comment>
<name>A0ABR1K677_9AGAR</name>
<evidence type="ECO:0000256" key="4">
    <source>
        <dbReference type="ARBA" id="ARBA00022723"/>
    </source>
</evidence>
<dbReference type="InterPro" id="IPR000028">
    <property type="entry name" value="Chloroperoxidase"/>
</dbReference>
<comment type="cofactor">
    <cofactor evidence="1">
        <name>heme b</name>
        <dbReference type="ChEBI" id="CHEBI:60344"/>
    </cofactor>
</comment>
<reference evidence="10 11" key="1">
    <citation type="submission" date="2024-01" db="EMBL/GenBank/DDBJ databases">
        <title>A draft genome for the cacao thread blight pathogen Marasmiellus scandens.</title>
        <authorList>
            <person name="Baruah I.K."/>
            <person name="Leung J."/>
            <person name="Bukari Y."/>
            <person name="Amoako-Attah I."/>
            <person name="Meinhardt L.W."/>
            <person name="Bailey B.A."/>
            <person name="Cohen S.P."/>
        </authorList>
    </citation>
    <scope>NUCLEOTIDE SEQUENCE [LARGE SCALE GENOMIC DNA]</scope>
    <source>
        <strain evidence="10 11">GH-19</strain>
    </source>
</reference>
<evidence type="ECO:0000256" key="1">
    <source>
        <dbReference type="ARBA" id="ARBA00001970"/>
    </source>
</evidence>
<dbReference type="SUPFAM" id="SSF47571">
    <property type="entry name" value="Cloroperoxidase"/>
    <property type="match status" value="1"/>
</dbReference>
<feature type="domain" description="Heme haloperoxidase family profile" evidence="9">
    <location>
        <begin position="35"/>
        <end position="245"/>
    </location>
</feature>